<comment type="caution">
    <text evidence="5">The sequence shown here is derived from an EMBL/GenBank/DDBJ whole genome shotgun (WGS) entry which is preliminary data.</text>
</comment>
<comment type="subunit">
    <text evidence="3">Heptamer of 7 subunits arranged in a ring.</text>
</comment>
<dbReference type="AlphaFoldDB" id="A0A7W7R5C8"/>
<dbReference type="GO" id="GO:0005524">
    <property type="term" value="F:ATP binding"/>
    <property type="evidence" value="ECO:0007669"/>
    <property type="project" value="InterPro"/>
</dbReference>
<accession>A0A7W7R5C8</accession>
<feature type="region of interest" description="Disordered" evidence="4">
    <location>
        <begin position="1"/>
        <end position="30"/>
    </location>
</feature>
<evidence type="ECO:0000256" key="1">
    <source>
        <dbReference type="ARBA" id="ARBA00006975"/>
    </source>
</evidence>
<dbReference type="InterPro" id="IPR020818">
    <property type="entry name" value="Chaperonin_GroES"/>
</dbReference>
<dbReference type="CDD" id="cd00320">
    <property type="entry name" value="cpn10"/>
    <property type="match status" value="1"/>
</dbReference>
<evidence type="ECO:0000256" key="4">
    <source>
        <dbReference type="SAM" id="MobiDB-lite"/>
    </source>
</evidence>
<keyword evidence="6" id="KW-1185">Reference proteome</keyword>
<dbReference type="Proteomes" id="UP000540506">
    <property type="component" value="Unassembled WGS sequence"/>
</dbReference>
<comment type="function">
    <text evidence="3">Together with the chaperonin GroEL, plays an essential role in assisting protein folding. The GroEL-GroES system forms a nano-cage that allows encapsulation of the non-native substrate proteins and provides a physical environment optimized to promote and accelerate protein folding. GroES binds to the apical surface of the GroEL ring, thereby capping the opening of the GroEL channel.</text>
</comment>
<dbReference type="SUPFAM" id="SSF50129">
    <property type="entry name" value="GroES-like"/>
    <property type="match status" value="1"/>
</dbReference>
<sequence length="134" mass="14794">MSVNDEQSKQAEQPVSAGLPEHGRHDRLGEKLPIRMLHDRVLVRPEGEGERRSTGGILIPATAELSKRCSWAEAVAVGQSVRAVEPGDRVLYDPEDKLEVEVRGATYVLLRERDLHAVAAERLKDTEGSTGLYL</sequence>
<evidence type="ECO:0000313" key="6">
    <source>
        <dbReference type="Proteomes" id="UP000540506"/>
    </source>
</evidence>
<proteinExistence type="inferred from homology"/>
<dbReference type="PANTHER" id="PTHR10772">
    <property type="entry name" value="10 KDA HEAT SHOCK PROTEIN"/>
    <property type="match status" value="1"/>
</dbReference>
<organism evidence="5 6">
    <name type="scientific">Kitasatospora kifunensis</name>
    <name type="common">Streptomyces kifunensis</name>
    <dbReference type="NCBI Taxonomy" id="58351"/>
    <lineage>
        <taxon>Bacteria</taxon>
        <taxon>Bacillati</taxon>
        <taxon>Actinomycetota</taxon>
        <taxon>Actinomycetes</taxon>
        <taxon>Kitasatosporales</taxon>
        <taxon>Streptomycetaceae</taxon>
        <taxon>Kitasatospora</taxon>
    </lineage>
</organism>
<dbReference type="EMBL" id="JACHJV010000001">
    <property type="protein sequence ID" value="MBB4925519.1"/>
    <property type="molecule type" value="Genomic_DNA"/>
</dbReference>
<reference evidence="5 6" key="1">
    <citation type="submission" date="2020-08" db="EMBL/GenBank/DDBJ databases">
        <title>Sequencing the genomes of 1000 actinobacteria strains.</title>
        <authorList>
            <person name="Klenk H.-P."/>
        </authorList>
    </citation>
    <scope>NUCLEOTIDE SEQUENCE [LARGE SCALE GENOMIC DNA]</scope>
    <source>
        <strain evidence="5 6">DSM 41654</strain>
    </source>
</reference>
<evidence type="ECO:0000313" key="5">
    <source>
        <dbReference type="EMBL" id="MBB4925519.1"/>
    </source>
</evidence>
<dbReference type="PANTHER" id="PTHR10772:SF58">
    <property type="entry name" value="CO-CHAPERONIN GROES"/>
    <property type="match status" value="1"/>
</dbReference>
<dbReference type="GO" id="GO:0051087">
    <property type="term" value="F:protein-folding chaperone binding"/>
    <property type="evidence" value="ECO:0007669"/>
    <property type="project" value="TreeGrafter"/>
</dbReference>
<feature type="compositionally biased region" description="Basic and acidic residues" evidence="4">
    <location>
        <begin position="21"/>
        <end position="30"/>
    </location>
</feature>
<dbReference type="GO" id="GO:0046872">
    <property type="term" value="F:metal ion binding"/>
    <property type="evidence" value="ECO:0007669"/>
    <property type="project" value="TreeGrafter"/>
</dbReference>
<comment type="similarity">
    <text evidence="1 3">Belongs to the GroES chaperonin family.</text>
</comment>
<evidence type="ECO:0000256" key="3">
    <source>
        <dbReference type="RuleBase" id="RU000535"/>
    </source>
</evidence>
<dbReference type="InterPro" id="IPR037124">
    <property type="entry name" value="Chaperonin_GroES_sf"/>
</dbReference>
<dbReference type="Pfam" id="PF00166">
    <property type="entry name" value="Cpn10"/>
    <property type="match status" value="1"/>
</dbReference>
<dbReference type="GO" id="GO:0051082">
    <property type="term" value="F:unfolded protein binding"/>
    <property type="evidence" value="ECO:0007669"/>
    <property type="project" value="TreeGrafter"/>
</dbReference>
<dbReference type="PRINTS" id="PR00297">
    <property type="entry name" value="CHAPERONIN10"/>
</dbReference>
<dbReference type="SMART" id="SM00883">
    <property type="entry name" value="Cpn10"/>
    <property type="match status" value="1"/>
</dbReference>
<dbReference type="Gene3D" id="2.30.33.40">
    <property type="entry name" value="GroES chaperonin"/>
    <property type="match status" value="1"/>
</dbReference>
<keyword evidence="2 3" id="KW-0143">Chaperone</keyword>
<protein>
    <recommendedName>
        <fullName evidence="3">10 kDa chaperonin</fullName>
    </recommendedName>
</protein>
<feature type="compositionally biased region" description="Polar residues" evidence="4">
    <location>
        <begin position="1"/>
        <end position="13"/>
    </location>
</feature>
<name>A0A7W7R5C8_KITKI</name>
<dbReference type="GO" id="GO:0044183">
    <property type="term" value="F:protein folding chaperone"/>
    <property type="evidence" value="ECO:0007669"/>
    <property type="project" value="InterPro"/>
</dbReference>
<gene>
    <name evidence="5" type="ORF">FHR34_004512</name>
</gene>
<evidence type="ECO:0000256" key="2">
    <source>
        <dbReference type="ARBA" id="ARBA00023186"/>
    </source>
</evidence>
<dbReference type="InterPro" id="IPR011032">
    <property type="entry name" value="GroES-like_sf"/>
</dbReference>